<dbReference type="AlphaFoldDB" id="A0A9D1RVF8"/>
<sequence length="431" mass="48705">MPRLFTALAEWGACMIFLLQSPRKFTGPRFWLAAAGALVIQGLWLEGSGFLPVALWMPAMGVAVVLMFLFLVFCGQHDLPGAGYCTVRAFLLAEFTASLEWQLYAFFVQKTNMTGLIPAIVFLLAVYGGVFVLAYRLEQRASLGTDPLRMTRQEFLSAASIGLAAFLISNLSFVTANTPFTSSVAQEIANIRTLMDLSGVVILYAYHIQLCELHTRRELDAIKNILQNQYVQYRQSRESIDLINRKYHDLKHQISILRAEQDPARRSAFLDRMEEEIQHYEAQNKTGNSVLDTVLTSKSLYCAKHQIKLTCVADGAQLAFMDVMDICTLFGNALDNAIECQLSIPDKEKRLIHLEVYTKKDFLVIRCENYCPVPPAFQHGLPVTTKADREYHGYGLKSMRYTAQKYGGSMMVQAREEWFQLTLLFPRRSAG</sequence>
<dbReference type="CDD" id="cd16935">
    <property type="entry name" value="HATPase_AgrC-ComD-like"/>
    <property type="match status" value="1"/>
</dbReference>
<accession>A0A9D1RVF8</accession>
<dbReference type="Pfam" id="PF14501">
    <property type="entry name" value="HATPase_c_5"/>
    <property type="match status" value="1"/>
</dbReference>
<dbReference type="InterPro" id="IPR032834">
    <property type="entry name" value="NatK-like_C"/>
</dbReference>
<name>A0A9D1RVF8_9FIRM</name>
<evidence type="ECO:0000313" key="4">
    <source>
        <dbReference type="EMBL" id="HIW94013.1"/>
    </source>
</evidence>
<dbReference type="EMBL" id="DXGA01000113">
    <property type="protein sequence ID" value="HIW94013.1"/>
    <property type="molecule type" value="Genomic_DNA"/>
</dbReference>
<evidence type="ECO:0000259" key="3">
    <source>
        <dbReference type="Pfam" id="PF14501"/>
    </source>
</evidence>
<keyword evidence="2" id="KW-1133">Transmembrane helix</keyword>
<comment type="caution">
    <text evidence="4">The sequence shown here is derived from an EMBL/GenBank/DDBJ whole genome shotgun (WGS) entry which is preliminary data.</text>
</comment>
<feature type="domain" description="Sensor histidine kinase NatK-like C-terminal" evidence="3">
    <location>
        <begin position="321"/>
        <end position="426"/>
    </location>
</feature>
<feature type="transmembrane region" description="Helical" evidence="2">
    <location>
        <begin position="155"/>
        <end position="176"/>
    </location>
</feature>
<feature type="transmembrane region" description="Helical" evidence="2">
    <location>
        <begin position="85"/>
        <end position="104"/>
    </location>
</feature>
<dbReference type="PANTHER" id="PTHR40448:SF1">
    <property type="entry name" value="TWO-COMPONENT SENSOR HISTIDINE KINASE"/>
    <property type="match status" value="1"/>
</dbReference>
<gene>
    <name evidence="4" type="ORF">H9868_05675</name>
</gene>
<dbReference type="Proteomes" id="UP000824192">
    <property type="component" value="Unassembled WGS sequence"/>
</dbReference>
<reference evidence="4" key="1">
    <citation type="journal article" date="2021" name="PeerJ">
        <title>Extensive microbial diversity within the chicken gut microbiome revealed by metagenomics and culture.</title>
        <authorList>
            <person name="Gilroy R."/>
            <person name="Ravi A."/>
            <person name="Getino M."/>
            <person name="Pursley I."/>
            <person name="Horton D.L."/>
            <person name="Alikhan N.F."/>
            <person name="Baker D."/>
            <person name="Gharbi K."/>
            <person name="Hall N."/>
            <person name="Watson M."/>
            <person name="Adriaenssens E.M."/>
            <person name="Foster-Nyarko E."/>
            <person name="Jarju S."/>
            <person name="Secka A."/>
            <person name="Antonio M."/>
            <person name="Oren A."/>
            <person name="Chaudhuri R.R."/>
            <person name="La Ragione R."/>
            <person name="Hildebrand F."/>
            <person name="Pallen M.J."/>
        </authorList>
    </citation>
    <scope>NUCLEOTIDE SEQUENCE</scope>
    <source>
        <strain evidence="4">ChiGjej6B6-1540</strain>
    </source>
</reference>
<reference evidence="4" key="2">
    <citation type="submission" date="2021-04" db="EMBL/GenBank/DDBJ databases">
        <authorList>
            <person name="Gilroy R."/>
        </authorList>
    </citation>
    <scope>NUCLEOTIDE SEQUENCE</scope>
    <source>
        <strain evidence="4">ChiGjej6B6-1540</strain>
    </source>
</reference>
<dbReference type="SUPFAM" id="SSF55874">
    <property type="entry name" value="ATPase domain of HSP90 chaperone/DNA topoisomerase II/histidine kinase"/>
    <property type="match status" value="1"/>
</dbReference>
<feature type="transmembrane region" description="Helical" evidence="2">
    <location>
        <begin position="53"/>
        <end position="73"/>
    </location>
</feature>
<feature type="transmembrane region" description="Helical" evidence="2">
    <location>
        <begin position="116"/>
        <end position="135"/>
    </location>
</feature>
<keyword evidence="1" id="KW-0175">Coiled coil</keyword>
<keyword evidence="2" id="KW-0472">Membrane</keyword>
<dbReference type="Gene3D" id="3.30.565.10">
    <property type="entry name" value="Histidine kinase-like ATPase, C-terminal domain"/>
    <property type="match status" value="1"/>
</dbReference>
<feature type="coiled-coil region" evidence="1">
    <location>
        <begin position="240"/>
        <end position="290"/>
    </location>
</feature>
<dbReference type="GO" id="GO:0042802">
    <property type="term" value="F:identical protein binding"/>
    <property type="evidence" value="ECO:0007669"/>
    <property type="project" value="TreeGrafter"/>
</dbReference>
<proteinExistence type="predicted"/>
<evidence type="ECO:0000313" key="5">
    <source>
        <dbReference type="Proteomes" id="UP000824192"/>
    </source>
</evidence>
<keyword evidence="2" id="KW-0812">Transmembrane</keyword>
<feature type="transmembrane region" description="Helical" evidence="2">
    <location>
        <begin position="30"/>
        <end position="47"/>
    </location>
</feature>
<evidence type="ECO:0000256" key="2">
    <source>
        <dbReference type="SAM" id="Phobius"/>
    </source>
</evidence>
<organism evidence="4 5">
    <name type="scientific">Candidatus Flavonifractor merdipullorum</name>
    <dbReference type="NCBI Taxonomy" id="2838590"/>
    <lineage>
        <taxon>Bacteria</taxon>
        <taxon>Bacillati</taxon>
        <taxon>Bacillota</taxon>
        <taxon>Clostridia</taxon>
        <taxon>Eubacteriales</taxon>
        <taxon>Oscillospiraceae</taxon>
        <taxon>Flavonifractor</taxon>
    </lineage>
</organism>
<protein>
    <submittedName>
        <fullName evidence="4">GHKL domain-containing protein</fullName>
    </submittedName>
</protein>
<evidence type="ECO:0000256" key="1">
    <source>
        <dbReference type="SAM" id="Coils"/>
    </source>
</evidence>
<dbReference type="PANTHER" id="PTHR40448">
    <property type="entry name" value="TWO-COMPONENT SENSOR HISTIDINE KINASE"/>
    <property type="match status" value="1"/>
</dbReference>
<dbReference type="InterPro" id="IPR036890">
    <property type="entry name" value="HATPase_C_sf"/>
</dbReference>